<feature type="non-terminal residue" evidence="1">
    <location>
        <position position="52"/>
    </location>
</feature>
<protein>
    <submittedName>
        <fullName evidence="1">Uncharacterized protein</fullName>
    </submittedName>
</protein>
<name>A0A1A8FFH9_9TELE</name>
<reference evidence="1" key="1">
    <citation type="submission" date="2016-05" db="EMBL/GenBank/DDBJ databases">
        <authorList>
            <person name="Lavstsen T."/>
            <person name="Jespersen J.S."/>
        </authorList>
    </citation>
    <scope>NUCLEOTIDE SEQUENCE</scope>
    <source>
        <tissue evidence="1">Brain</tissue>
    </source>
</reference>
<organism evidence="1">
    <name type="scientific">Nothobranchius korthausae</name>
    <dbReference type="NCBI Taxonomy" id="1143690"/>
    <lineage>
        <taxon>Eukaryota</taxon>
        <taxon>Metazoa</taxon>
        <taxon>Chordata</taxon>
        <taxon>Craniata</taxon>
        <taxon>Vertebrata</taxon>
        <taxon>Euteleostomi</taxon>
        <taxon>Actinopterygii</taxon>
        <taxon>Neopterygii</taxon>
        <taxon>Teleostei</taxon>
        <taxon>Neoteleostei</taxon>
        <taxon>Acanthomorphata</taxon>
        <taxon>Ovalentaria</taxon>
        <taxon>Atherinomorphae</taxon>
        <taxon>Cyprinodontiformes</taxon>
        <taxon>Nothobranchiidae</taxon>
        <taxon>Nothobranchius</taxon>
    </lineage>
</organism>
<gene>
    <name evidence="1" type="primary">Nfu_g_1_025938</name>
</gene>
<reference evidence="1" key="2">
    <citation type="submission" date="2016-06" db="EMBL/GenBank/DDBJ databases">
        <title>The genome of a short-lived fish provides insights into sex chromosome evolution and the genetic control of aging.</title>
        <authorList>
            <person name="Reichwald K."/>
            <person name="Felder M."/>
            <person name="Petzold A."/>
            <person name="Koch P."/>
            <person name="Groth M."/>
            <person name="Platzer M."/>
        </authorList>
    </citation>
    <scope>NUCLEOTIDE SEQUENCE</scope>
    <source>
        <tissue evidence="1">Brain</tissue>
    </source>
</reference>
<sequence length="52" mass="6112">DCFCCASALYVVNVYAWDSVKRNFNSFVWQAHLKKLTNKVFYSILLLFLNAF</sequence>
<feature type="non-terminal residue" evidence="1">
    <location>
        <position position="1"/>
    </location>
</feature>
<dbReference type="AlphaFoldDB" id="A0A1A8FFH9"/>
<evidence type="ECO:0000313" key="1">
    <source>
        <dbReference type="EMBL" id="SBQ57536.1"/>
    </source>
</evidence>
<accession>A0A1A8FFH9</accession>
<dbReference type="EMBL" id="HAEB01011009">
    <property type="protein sequence ID" value="SBQ57536.1"/>
    <property type="molecule type" value="Transcribed_RNA"/>
</dbReference>
<proteinExistence type="predicted"/>